<keyword evidence="1" id="KW-0732">Signal</keyword>
<protein>
    <submittedName>
        <fullName evidence="2">Uncharacterized protein</fullName>
    </submittedName>
</protein>
<dbReference type="EMBL" id="HBUF01343177">
    <property type="protein sequence ID" value="CAG6706358.1"/>
    <property type="molecule type" value="Transcribed_RNA"/>
</dbReference>
<evidence type="ECO:0000313" key="2">
    <source>
        <dbReference type="EMBL" id="CAG6706358.1"/>
    </source>
</evidence>
<organism evidence="2">
    <name type="scientific">Cacopsylla melanoneura</name>
    <dbReference type="NCBI Taxonomy" id="428564"/>
    <lineage>
        <taxon>Eukaryota</taxon>
        <taxon>Metazoa</taxon>
        <taxon>Ecdysozoa</taxon>
        <taxon>Arthropoda</taxon>
        <taxon>Hexapoda</taxon>
        <taxon>Insecta</taxon>
        <taxon>Pterygota</taxon>
        <taxon>Neoptera</taxon>
        <taxon>Paraneoptera</taxon>
        <taxon>Hemiptera</taxon>
        <taxon>Sternorrhyncha</taxon>
        <taxon>Psylloidea</taxon>
        <taxon>Psyllidae</taxon>
        <taxon>Psyllinae</taxon>
        <taxon>Cacopsylla</taxon>
    </lineage>
</organism>
<proteinExistence type="predicted"/>
<evidence type="ECO:0000256" key="1">
    <source>
        <dbReference type="SAM" id="SignalP"/>
    </source>
</evidence>
<feature type="chain" id="PRO_5034497570" evidence="1">
    <location>
        <begin position="25"/>
        <end position="143"/>
    </location>
</feature>
<name>A0A8D8UHS9_9HEMI</name>
<feature type="signal peptide" evidence="1">
    <location>
        <begin position="1"/>
        <end position="24"/>
    </location>
</feature>
<reference evidence="2" key="1">
    <citation type="submission" date="2021-05" db="EMBL/GenBank/DDBJ databases">
        <authorList>
            <person name="Alioto T."/>
            <person name="Alioto T."/>
            <person name="Gomez Garrido J."/>
        </authorList>
    </citation>
    <scope>NUCLEOTIDE SEQUENCE</scope>
</reference>
<sequence length="143" mass="16530">MFTLLRLHLAFPCLLMTLCQLSNATENSKDVSWIAINVETDGTKNGEWRGVKQFLGKNLCGKDTKTCADFGRFVQLNTKYRGAPFPGKLYSNCEKDKDINQNVCWIRFKNDDKTDLEVQFWLDGGLTYCRYAFHKGYYADNSW</sequence>
<dbReference type="AlphaFoldDB" id="A0A8D8UHS9"/>
<accession>A0A8D8UHS9</accession>